<keyword evidence="4 7" id="KW-1133">Transmembrane helix</keyword>
<keyword evidence="3 7" id="KW-0812">Transmembrane</keyword>
<evidence type="ECO:0000256" key="6">
    <source>
        <dbReference type="RuleBase" id="RU004057"/>
    </source>
</evidence>
<dbReference type="PANTHER" id="PTHR30625:SF17">
    <property type="entry name" value="TOLQ-RELATED"/>
    <property type="match status" value="1"/>
</dbReference>
<feature type="domain" description="MotA/TolQ/ExbB proton channel" evidence="8">
    <location>
        <begin position="93"/>
        <end position="213"/>
    </location>
</feature>
<evidence type="ECO:0000256" key="2">
    <source>
        <dbReference type="ARBA" id="ARBA00022475"/>
    </source>
</evidence>
<keyword evidence="6" id="KW-0813">Transport</keyword>
<evidence type="ECO:0000256" key="5">
    <source>
        <dbReference type="ARBA" id="ARBA00023136"/>
    </source>
</evidence>
<evidence type="ECO:0000313" key="10">
    <source>
        <dbReference type="Proteomes" id="UP001501126"/>
    </source>
</evidence>
<reference evidence="9 10" key="1">
    <citation type="journal article" date="2019" name="Int. J. Syst. Evol. Microbiol.">
        <title>The Global Catalogue of Microorganisms (GCM) 10K type strain sequencing project: providing services to taxonomists for standard genome sequencing and annotation.</title>
        <authorList>
            <consortium name="The Broad Institute Genomics Platform"/>
            <consortium name="The Broad Institute Genome Sequencing Center for Infectious Disease"/>
            <person name="Wu L."/>
            <person name="Ma J."/>
        </authorList>
    </citation>
    <scope>NUCLEOTIDE SEQUENCE [LARGE SCALE GENOMIC DNA]</scope>
    <source>
        <strain evidence="9 10">JCM 16083</strain>
    </source>
</reference>
<name>A0ABN1MT51_9FLAO</name>
<dbReference type="InterPro" id="IPR002898">
    <property type="entry name" value="MotA_ExbB_proton_chnl"/>
</dbReference>
<feature type="transmembrane region" description="Helical" evidence="7">
    <location>
        <begin position="34"/>
        <end position="53"/>
    </location>
</feature>
<dbReference type="PANTHER" id="PTHR30625">
    <property type="entry name" value="PROTEIN TOLQ"/>
    <property type="match status" value="1"/>
</dbReference>
<evidence type="ECO:0000313" key="9">
    <source>
        <dbReference type="EMBL" id="GAA0876509.1"/>
    </source>
</evidence>
<evidence type="ECO:0000256" key="4">
    <source>
        <dbReference type="ARBA" id="ARBA00022989"/>
    </source>
</evidence>
<comment type="caution">
    <text evidence="9">The sequence shown here is derived from an EMBL/GenBank/DDBJ whole genome shotgun (WGS) entry which is preliminary data.</text>
</comment>
<organism evidence="9 10">
    <name type="scientific">Wandonia haliotis</name>
    <dbReference type="NCBI Taxonomy" id="574963"/>
    <lineage>
        <taxon>Bacteria</taxon>
        <taxon>Pseudomonadati</taxon>
        <taxon>Bacteroidota</taxon>
        <taxon>Flavobacteriia</taxon>
        <taxon>Flavobacteriales</taxon>
        <taxon>Crocinitomicaceae</taxon>
        <taxon>Wandonia</taxon>
    </lineage>
</organism>
<gene>
    <name evidence="9" type="ORF">GCM10009118_29190</name>
</gene>
<comment type="similarity">
    <text evidence="6">Belongs to the exbB/tolQ family.</text>
</comment>
<dbReference type="EMBL" id="BAAAFH010000022">
    <property type="protein sequence ID" value="GAA0876509.1"/>
    <property type="molecule type" value="Genomic_DNA"/>
</dbReference>
<protein>
    <submittedName>
        <fullName evidence="9">MotA/TolQ/ExbB proton channel family protein</fullName>
    </submittedName>
</protein>
<evidence type="ECO:0000256" key="1">
    <source>
        <dbReference type="ARBA" id="ARBA00004651"/>
    </source>
</evidence>
<keyword evidence="5 7" id="KW-0472">Membrane</keyword>
<keyword evidence="10" id="KW-1185">Reference proteome</keyword>
<accession>A0ABN1MT51</accession>
<sequence>MNPLLLQIDTPENIQVATTEVSLWELVAGENGQSLFIMIPLMIMSVIAVYIFVERFLAVNRASKEEKDFMSKIKDYLKDGKIDSAKDLCARSENPAARMIEKGISRLGKSQKDIAASIENTGKLEVMRLEQRLNFLATSAGAAPMIGFLGTTIGMVNVFIEMKSMQSLELSTISPGIMQAMITTVGGLIVGIISYVGYNYLVGRIEKVVYKMENTAIDFMDLLNEPGK</sequence>
<dbReference type="Pfam" id="PF01618">
    <property type="entry name" value="MotA_ExbB"/>
    <property type="match status" value="1"/>
</dbReference>
<keyword evidence="2" id="KW-1003">Cell membrane</keyword>
<feature type="transmembrane region" description="Helical" evidence="7">
    <location>
        <begin position="180"/>
        <end position="202"/>
    </location>
</feature>
<dbReference type="Proteomes" id="UP001501126">
    <property type="component" value="Unassembled WGS sequence"/>
</dbReference>
<keyword evidence="6" id="KW-0653">Protein transport</keyword>
<feature type="transmembrane region" description="Helical" evidence="7">
    <location>
        <begin position="133"/>
        <end position="160"/>
    </location>
</feature>
<dbReference type="InterPro" id="IPR050790">
    <property type="entry name" value="ExbB/TolQ_transport"/>
</dbReference>
<dbReference type="RefSeq" id="WP_343789487.1">
    <property type="nucleotide sequence ID" value="NZ_BAAAFH010000022.1"/>
</dbReference>
<evidence type="ECO:0000259" key="8">
    <source>
        <dbReference type="Pfam" id="PF01618"/>
    </source>
</evidence>
<proteinExistence type="inferred from homology"/>
<evidence type="ECO:0000256" key="3">
    <source>
        <dbReference type="ARBA" id="ARBA00022692"/>
    </source>
</evidence>
<evidence type="ECO:0000256" key="7">
    <source>
        <dbReference type="SAM" id="Phobius"/>
    </source>
</evidence>
<comment type="subcellular location">
    <subcellularLocation>
        <location evidence="1">Cell membrane</location>
        <topology evidence="1">Multi-pass membrane protein</topology>
    </subcellularLocation>
    <subcellularLocation>
        <location evidence="6">Membrane</location>
        <topology evidence="6">Multi-pass membrane protein</topology>
    </subcellularLocation>
</comment>